<evidence type="ECO:0000256" key="3">
    <source>
        <dbReference type="ARBA" id="ARBA00022741"/>
    </source>
</evidence>
<evidence type="ECO:0000256" key="7">
    <source>
        <dbReference type="SAM" id="Phobius"/>
    </source>
</evidence>
<dbReference type="SMART" id="SM00382">
    <property type="entry name" value="AAA"/>
    <property type="match status" value="1"/>
</dbReference>
<evidence type="ECO:0000256" key="1">
    <source>
        <dbReference type="ARBA" id="ARBA00004651"/>
    </source>
</evidence>
<keyword evidence="4 10" id="KW-0067">ATP-binding</keyword>
<dbReference type="Pfam" id="PF00005">
    <property type="entry name" value="ABC_tran"/>
    <property type="match status" value="1"/>
</dbReference>
<dbReference type="AlphaFoldDB" id="A0ABD7UY38"/>
<dbReference type="CDD" id="cd03228">
    <property type="entry name" value="ABCC_MRP_Like"/>
    <property type="match status" value="1"/>
</dbReference>
<accession>A0ABD7UY38</accession>
<organism evidence="10 11">
    <name type="scientific">Gordonia paraffinivorans</name>
    <dbReference type="NCBI Taxonomy" id="175628"/>
    <lineage>
        <taxon>Bacteria</taxon>
        <taxon>Bacillati</taxon>
        <taxon>Actinomycetota</taxon>
        <taxon>Actinomycetes</taxon>
        <taxon>Mycobacteriales</taxon>
        <taxon>Gordoniaceae</taxon>
        <taxon>Gordonia</taxon>
    </lineage>
</organism>
<dbReference type="InterPro" id="IPR039421">
    <property type="entry name" value="Type_1_exporter"/>
</dbReference>
<evidence type="ECO:0000259" key="9">
    <source>
        <dbReference type="PROSITE" id="PS50929"/>
    </source>
</evidence>
<keyword evidence="5 7" id="KW-1133">Transmembrane helix</keyword>
<keyword evidence="6 7" id="KW-0472">Membrane</keyword>
<feature type="domain" description="ABC transmembrane type-1" evidence="9">
    <location>
        <begin position="102"/>
        <end position="293"/>
    </location>
</feature>
<feature type="domain" description="ABC transporter" evidence="8">
    <location>
        <begin position="327"/>
        <end position="555"/>
    </location>
</feature>
<proteinExistence type="predicted"/>
<keyword evidence="3" id="KW-0547">Nucleotide-binding</keyword>
<dbReference type="SUPFAM" id="SSF52540">
    <property type="entry name" value="P-loop containing nucleoside triphosphate hydrolases"/>
    <property type="match status" value="1"/>
</dbReference>
<evidence type="ECO:0000256" key="5">
    <source>
        <dbReference type="ARBA" id="ARBA00022989"/>
    </source>
</evidence>
<comment type="caution">
    <text evidence="10">The sequence shown here is derived from an EMBL/GenBank/DDBJ whole genome shotgun (WGS) entry which is preliminary data.</text>
</comment>
<feature type="transmembrane region" description="Helical" evidence="7">
    <location>
        <begin position="151"/>
        <end position="171"/>
    </location>
</feature>
<feature type="transmembrane region" description="Helical" evidence="7">
    <location>
        <begin position="46"/>
        <end position="67"/>
    </location>
</feature>
<name>A0ABD7UY38_9ACTN</name>
<dbReference type="GO" id="GO:0005524">
    <property type="term" value="F:ATP binding"/>
    <property type="evidence" value="ECO:0007669"/>
    <property type="project" value="UniProtKB-KW"/>
</dbReference>
<evidence type="ECO:0000256" key="4">
    <source>
        <dbReference type="ARBA" id="ARBA00022840"/>
    </source>
</evidence>
<evidence type="ECO:0000259" key="8">
    <source>
        <dbReference type="PROSITE" id="PS50893"/>
    </source>
</evidence>
<dbReference type="EMBL" id="CAACYD010000005">
    <property type="protein sequence ID" value="VFA81424.1"/>
    <property type="molecule type" value="Genomic_DNA"/>
</dbReference>
<evidence type="ECO:0000313" key="10">
    <source>
        <dbReference type="EMBL" id="VFA81424.1"/>
    </source>
</evidence>
<reference evidence="10 11" key="1">
    <citation type="submission" date="2019-02" db="EMBL/GenBank/DDBJ databases">
        <authorList>
            <consortium name="Pathogen Informatics"/>
        </authorList>
    </citation>
    <scope>NUCLEOTIDE SEQUENCE [LARGE SCALE GENOMIC DNA]</scope>
    <source>
        <strain evidence="10 11">3012STDY6756503</strain>
    </source>
</reference>
<feature type="transmembrane region" description="Helical" evidence="7">
    <location>
        <begin position="123"/>
        <end position="145"/>
    </location>
</feature>
<evidence type="ECO:0000313" key="11">
    <source>
        <dbReference type="Proteomes" id="UP000360750"/>
    </source>
</evidence>
<feature type="transmembrane region" description="Helical" evidence="7">
    <location>
        <begin position="226"/>
        <end position="245"/>
    </location>
</feature>
<dbReference type="PROSITE" id="PS50929">
    <property type="entry name" value="ABC_TM1F"/>
    <property type="match status" value="1"/>
</dbReference>
<dbReference type="InterPro" id="IPR003593">
    <property type="entry name" value="AAA+_ATPase"/>
</dbReference>
<comment type="subcellular location">
    <subcellularLocation>
        <location evidence="1">Cell membrane</location>
        <topology evidence="1">Multi-pass membrane protein</topology>
    </subcellularLocation>
</comment>
<feature type="transmembrane region" description="Helical" evidence="7">
    <location>
        <begin position="12"/>
        <end position="34"/>
    </location>
</feature>
<dbReference type="PANTHER" id="PTHR24221">
    <property type="entry name" value="ATP-BINDING CASSETTE SUB-FAMILY B"/>
    <property type="match status" value="1"/>
</dbReference>
<dbReference type="Gene3D" id="1.20.1560.10">
    <property type="entry name" value="ABC transporter type 1, transmembrane domain"/>
    <property type="match status" value="1"/>
</dbReference>
<gene>
    <name evidence="10" type="ORF">NCTC8139_00489</name>
</gene>
<dbReference type="PROSITE" id="PS50893">
    <property type="entry name" value="ABC_TRANSPORTER_2"/>
    <property type="match status" value="1"/>
</dbReference>
<dbReference type="RefSeq" id="WP_131733359.1">
    <property type="nucleotide sequence ID" value="NZ_CAACYD010000005.1"/>
</dbReference>
<dbReference type="InterPro" id="IPR017871">
    <property type="entry name" value="ABC_transporter-like_CS"/>
</dbReference>
<dbReference type="InterPro" id="IPR011527">
    <property type="entry name" value="ABC1_TM_dom"/>
</dbReference>
<dbReference type="PANTHER" id="PTHR24221:SF590">
    <property type="entry name" value="COMPONENT LINKED WITH THE ASSEMBLY OF CYTOCHROME' TRANSPORT TRANSMEMBRANE ATP-BINDING PROTEIN ABC TRANSPORTER CYDD-RELATED"/>
    <property type="match status" value="1"/>
</dbReference>
<sequence length="557" mass="58778">MGFPIDRRVRRLTVVSVGLAWWSVVMTCVIYLALGELVVDPGSGNRWGVLAAASSALVVAVASIPLVDDRAARLVEVAVRRALLRRIYGADTLVARSELPAAGRLVSAATDGADKIAALRGGFVATIIGAVTTPLVVLVVIGLTIGWRVAGLLFVLLLLAPPVVGGLQRLFQRSSDRHRERSRRLAAEFLDALRGLRTVSLYGRVDDHAAHLAAASESQRRSVMRLLLGNQAILFVTDVVVYGGLVGAATATAVHLGSTGQLDAPRAVALVLLAVLLTKPLDHIGQFFYIGMTGVAAEMEVAGLLPAEPAQKSAPEGASARSDAVSCGVIDVDFAYPDREPTLIGFTLQVGAGEIVALTGPSGSGKSTVLAMLAGDLVPDRGRVEFGGAPAHGRAHVAIVHQQTHLFAGTIADNLRLARPDASEAELWTALRGARLADEIAALPRRLDTEVGEFGTALSGGQAQRLSLARALLRDAPVLILDEATSHVDPRSEELIAETIASLAGRKTVVLATHSPRLAALAHRAVDIGSTSRHPTESVMDDVEMNRETETIRRVRR</sequence>
<dbReference type="Gene3D" id="3.40.50.300">
    <property type="entry name" value="P-loop containing nucleotide triphosphate hydrolases"/>
    <property type="match status" value="1"/>
</dbReference>
<evidence type="ECO:0000256" key="2">
    <source>
        <dbReference type="ARBA" id="ARBA00022692"/>
    </source>
</evidence>
<dbReference type="InterPro" id="IPR003439">
    <property type="entry name" value="ABC_transporter-like_ATP-bd"/>
</dbReference>
<dbReference type="InterPro" id="IPR036640">
    <property type="entry name" value="ABC1_TM_sf"/>
</dbReference>
<dbReference type="InterPro" id="IPR027417">
    <property type="entry name" value="P-loop_NTPase"/>
</dbReference>
<evidence type="ECO:0000256" key="6">
    <source>
        <dbReference type="ARBA" id="ARBA00023136"/>
    </source>
</evidence>
<keyword evidence="2 7" id="KW-0812">Transmembrane</keyword>
<protein>
    <submittedName>
        <fullName evidence="10">Probable ABC transporter ATP-binding protein HI_0664</fullName>
    </submittedName>
</protein>
<dbReference type="Pfam" id="PF00664">
    <property type="entry name" value="ABC_membrane"/>
    <property type="match status" value="1"/>
</dbReference>
<dbReference type="GO" id="GO:0005886">
    <property type="term" value="C:plasma membrane"/>
    <property type="evidence" value="ECO:0007669"/>
    <property type="project" value="UniProtKB-SubCell"/>
</dbReference>
<dbReference type="Proteomes" id="UP000360750">
    <property type="component" value="Unassembled WGS sequence"/>
</dbReference>
<dbReference type="PROSITE" id="PS00211">
    <property type="entry name" value="ABC_TRANSPORTER_1"/>
    <property type="match status" value="1"/>
</dbReference>
<dbReference type="SUPFAM" id="SSF90123">
    <property type="entry name" value="ABC transporter transmembrane region"/>
    <property type="match status" value="1"/>
</dbReference>
<dbReference type="GeneID" id="60748541"/>